<organism evidence="2 3">
    <name type="scientific">Aphis glycines</name>
    <name type="common">Soybean aphid</name>
    <dbReference type="NCBI Taxonomy" id="307491"/>
    <lineage>
        <taxon>Eukaryota</taxon>
        <taxon>Metazoa</taxon>
        <taxon>Ecdysozoa</taxon>
        <taxon>Arthropoda</taxon>
        <taxon>Hexapoda</taxon>
        <taxon>Insecta</taxon>
        <taxon>Pterygota</taxon>
        <taxon>Neoptera</taxon>
        <taxon>Paraneoptera</taxon>
        <taxon>Hemiptera</taxon>
        <taxon>Sternorrhyncha</taxon>
        <taxon>Aphidomorpha</taxon>
        <taxon>Aphidoidea</taxon>
        <taxon>Aphididae</taxon>
        <taxon>Aphidini</taxon>
        <taxon>Aphis</taxon>
        <taxon>Aphis</taxon>
    </lineage>
</organism>
<accession>A0A6G0TQT1</accession>
<comment type="caution">
    <text evidence="2">The sequence shown here is derived from an EMBL/GenBank/DDBJ whole genome shotgun (WGS) entry which is preliminary data.</text>
</comment>
<evidence type="ECO:0000313" key="2">
    <source>
        <dbReference type="EMBL" id="KAE9537002.1"/>
    </source>
</evidence>
<feature type="chain" id="PRO_5026124900" evidence="1">
    <location>
        <begin position="17"/>
        <end position="226"/>
    </location>
</feature>
<dbReference type="Proteomes" id="UP000475862">
    <property type="component" value="Unassembled WGS sequence"/>
</dbReference>
<keyword evidence="3" id="KW-1185">Reference proteome</keyword>
<name>A0A6G0TQT1_APHGL</name>
<dbReference type="AlphaFoldDB" id="A0A6G0TQT1"/>
<keyword evidence="1" id="KW-0732">Signal</keyword>
<dbReference type="EMBL" id="VYZN01000019">
    <property type="protein sequence ID" value="KAE9537002.1"/>
    <property type="molecule type" value="Genomic_DNA"/>
</dbReference>
<protein>
    <submittedName>
        <fullName evidence="2">Uncharacterized protein</fullName>
    </submittedName>
</protein>
<evidence type="ECO:0000313" key="3">
    <source>
        <dbReference type="Proteomes" id="UP000475862"/>
    </source>
</evidence>
<gene>
    <name evidence="2" type="ORF">AGLY_006809</name>
</gene>
<feature type="signal peptide" evidence="1">
    <location>
        <begin position="1"/>
        <end position="16"/>
    </location>
</feature>
<sequence>MEFIVRILILVGITFSSWVETLNNEAINTIDLSDQMRLSGLYCPPMTLKKKYKLIMIHNGVELYGCASMDHNKYLSDSPLIHLWLQLPPNPNAEPTYCQNTCNMFPYIYECMSKSEPTNKNEIDKGLKYMSLYQYSPKYKQANTSVIPAYTCVVLVTEKYKDHGIMAIRMAVSPGRANSFDVKQCEGLSNMLTNKGDIYDHETQKKWPKGATYIFIMGDLEPDKET</sequence>
<evidence type="ECO:0000256" key="1">
    <source>
        <dbReference type="SAM" id="SignalP"/>
    </source>
</evidence>
<proteinExistence type="predicted"/>
<reference evidence="2 3" key="1">
    <citation type="submission" date="2019-08" db="EMBL/GenBank/DDBJ databases">
        <title>The genome of the soybean aphid Biotype 1, its phylome, world population structure and adaptation to the North American continent.</title>
        <authorList>
            <person name="Giordano R."/>
            <person name="Donthu R.K."/>
            <person name="Hernandez A.G."/>
            <person name="Wright C.L."/>
            <person name="Zimin A.V."/>
        </authorList>
    </citation>
    <scope>NUCLEOTIDE SEQUENCE [LARGE SCALE GENOMIC DNA]</scope>
    <source>
        <tissue evidence="2">Whole aphids</tissue>
    </source>
</reference>
<dbReference type="OrthoDB" id="6573837at2759"/>